<comment type="subcellular location">
    <subcellularLocation>
        <location evidence="1">Cell membrane</location>
        <topology evidence="1">Multi-pass membrane protein</topology>
    </subcellularLocation>
</comment>
<dbReference type="Pfam" id="PF00953">
    <property type="entry name" value="Glycos_transf_4"/>
    <property type="match status" value="1"/>
</dbReference>
<dbReference type="GO" id="GO:0044038">
    <property type="term" value="P:cell wall macromolecule biosynthetic process"/>
    <property type="evidence" value="ECO:0007669"/>
    <property type="project" value="TreeGrafter"/>
</dbReference>
<feature type="transmembrane region" description="Helical" evidence="8">
    <location>
        <begin position="53"/>
        <end position="72"/>
    </location>
</feature>
<dbReference type="PANTHER" id="PTHR22926">
    <property type="entry name" value="PHOSPHO-N-ACETYLMURAMOYL-PENTAPEPTIDE-TRANSFERASE"/>
    <property type="match status" value="1"/>
</dbReference>
<proteinExistence type="predicted"/>
<comment type="cofactor">
    <cofactor evidence="7">
        <name>Mg(2+)</name>
        <dbReference type="ChEBI" id="CHEBI:18420"/>
    </cofactor>
</comment>
<feature type="transmembrane region" description="Helical" evidence="8">
    <location>
        <begin position="309"/>
        <end position="328"/>
    </location>
</feature>
<feature type="transmembrane region" description="Helical" evidence="8">
    <location>
        <begin position="177"/>
        <end position="197"/>
    </location>
</feature>
<feature type="binding site" evidence="7">
    <location>
        <position position="208"/>
    </location>
    <ligand>
        <name>Mg(2+)</name>
        <dbReference type="ChEBI" id="CHEBI:18420"/>
    </ligand>
</feature>
<gene>
    <name evidence="9" type="ORF">EPD65_04845</name>
</gene>
<feature type="transmembrane region" description="Helical" evidence="8">
    <location>
        <begin position="209"/>
        <end position="228"/>
    </location>
</feature>
<evidence type="ECO:0000256" key="2">
    <source>
        <dbReference type="ARBA" id="ARBA00022475"/>
    </source>
</evidence>
<comment type="caution">
    <text evidence="9">The sequence shown here is derived from an EMBL/GenBank/DDBJ whole genome shotgun (WGS) entry which is preliminary data.</text>
</comment>
<feature type="transmembrane region" description="Helical" evidence="8">
    <location>
        <begin position="78"/>
        <end position="97"/>
    </location>
</feature>
<keyword evidence="5 8" id="KW-1133">Transmembrane helix</keyword>
<dbReference type="GO" id="GO:0046872">
    <property type="term" value="F:metal ion binding"/>
    <property type="evidence" value="ECO:0007669"/>
    <property type="project" value="UniProtKB-KW"/>
</dbReference>
<feature type="transmembrane region" description="Helical" evidence="8">
    <location>
        <begin position="126"/>
        <end position="146"/>
    </location>
</feature>
<evidence type="ECO:0000256" key="7">
    <source>
        <dbReference type="PIRSR" id="PIRSR600715-1"/>
    </source>
</evidence>
<keyword evidence="4 8" id="KW-0812">Transmembrane</keyword>
<keyword evidence="3 9" id="KW-0808">Transferase</keyword>
<dbReference type="OrthoDB" id="9783652at2"/>
<name>A0A4R1CII2_9ACTN</name>
<accession>A0A4R1CII2</accession>
<sequence>MGETIGAAEAVTVAAVAALVTCVLVPVFLPVLRRFAIDAPIARSSHVVPVPRGGGLAVVAGIVAAVATAEWIGSVGAAWYVLGGMLVLGALGLADDVRSLPGPLRLLVQVGTALGLTALFDVPGTGWTAILGSLLFVGFLVGYVNAFNFMDGINGVSSFSAVVAGTWYGVIGVRGDHLGLAVLGVAVAGAAFGFMPWNAVRAKVFLGDVGSYALGGAIAVLALLAWAIQVGVLVAVAPLVIYVVDTAWVLVKRTRGHRPLMDGHREHVYQRVLDRTGWPHWVVALLVAGATGLCCAGVSVGVFTRQPAITAAGLVLGVTAYQFAPRLVPARRP</sequence>
<evidence type="ECO:0000256" key="8">
    <source>
        <dbReference type="SAM" id="Phobius"/>
    </source>
</evidence>
<dbReference type="GO" id="GO:0005886">
    <property type="term" value="C:plasma membrane"/>
    <property type="evidence" value="ECO:0007669"/>
    <property type="project" value="UniProtKB-SubCell"/>
</dbReference>
<evidence type="ECO:0000256" key="1">
    <source>
        <dbReference type="ARBA" id="ARBA00004651"/>
    </source>
</evidence>
<dbReference type="GO" id="GO:0009103">
    <property type="term" value="P:lipopolysaccharide biosynthetic process"/>
    <property type="evidence" value="ECO:0007669"/>
    <property type="project" value="TreeGrafter"/>
</dbReference>
<dbReference type="PANTHER" id="PTHR22926:SF3">
    <property type="entry name" value="UNDECAPRENYL-PHOSPHATE ALPHA-N-ACETYLGLUCOSAMINYL 1-PHOSPHATE TRANSFERASE"/>
    <property type="match status" value="1"/>
</dbReference>
<evidence type="ECO:0000313" key="9">
    <source>
        <dbReference type="EMBL" id="TCJ30215.1"/>
    </source>
</evidence>
<dbReference type="EMBL" id="SJZJ01000005">
    <property type="protein sequence ID" value="TCJ30215.1"/>
    <property type="molecule type" value="Genomic_DNA"/>
</dbReference>
<keyword evidence="7" id="KW-0460">Magnesium</keyword>
<dbReference type="Proteomes" id="UP000295453">
    <property type="component" value="Unassembled WGS sequence"/>
</dbReference>
<evidence type="ECO:0000256" key="5">
    <source>
        <dbReference type="ARBA" id="ARBA00022989"/>
    </source>
</evidence>
<keyword evidence="10" id="KW-1185">Reference proteome</keyword>
<protein>
    <submittedName>
        <fullName evidence="9">Glycosyl transferase</fullName>
    </submittedName>
</protein>
<feature type="transmembrane region" description="Helical" evidence="8">
    <location>
        <begin position="234"/>
        <end position="251"/>
    </location>
</feature>
<feature type="transmembrane region" description="Helical" evidence="8">
    <location>
        <begin position="153"/>
        <end position="171"/>
    </location>
</feature>
<feature type="transmembrane region" description="Helical" evidence="8">
    <location>
        <begin position="281"/>
        <end position="303"/>
    </location>
</feature>
<reference evidence="9 10" key="1">
    <citation type="submission" date="2019-03" db="EMBL/GenBank/DDBJ databases">
        <authorList>
            <person name="Kim M.K.M."/>
        </authorList>
    </citation>
    <scope>NUCLEOTIDE SEQUENCE [LARGE SCALE GENOMIC DNA]</scope>
    <source>
        <strain evidence="9 10">18JY15-6</strain>
    </source>
</reference>
<feature type="transmembrane region" description="Helical" evidence="8">
    <location>
        <begin position="104"/>
        <end position="120"/>
    </location>
</feature>
<evidence type="ECO:0000256" key="3">
    <source>
        <dbReference type="ARBA" id="ARBA00022679"/>
    </source>
</evidence>
<evidence type="ECO:0000256" key="4">
    <source>
        <dbReference type="ARBA" id="ARBA00022692"/>
    </source>
</evidence>
<keyword evidence="6 8" id="KW-0472">Membrane</keyword>
<keyword evidence="7" id="KW-0479">Metal-binding</keyword>
<evidence type="ECO:0000313" key="10">
    <source>
        <dbReference type="Proteomes" id="UP000295453"/>
    </source>
</evidence>
<dbReference type="AlphaFoldDB" id="A0A4R1CII2"/>
<evidence type="ECO:0000256" key="6">
    <source>
        <dbReference type="ARBA" id="ARBA00023136"/>
    </source>
</evidence>
<dbReference type="GO" id="GO:0071555">
    <property type="term" value="P:cell wall organization"/>
    <property type="evidence" value="ECO:0007669"/>
    <property type="project" value="TreeGrafter"/>
</dbReference>
<organism evidence="9 10">
    <name type="scientific">Nocardioides jejuensis</name>
    <dbReference type="NCBI Taxonomy" id="2502782"/>
    <lineage>
        <taxon>Bacteria</taxon>
        <taxon>Bacillati</taxon>
        <taxon>Actinomycetota</taxon>
        <taxon>Actinomycetes</taxon>
        <taxon>Propionibacteriales</taxon>
        <taxon>Nocardioidaceae</taxon>
        <taxon>Nocardioides</taxon>
    </lineage>
</organism>
<dbReference type="RefSeq" id="WP_131582038.1">
    <property type="nucleotide sequence ID" value="NZ_SJZJ01000005.1"/>
</dbReference>
<feature type="transmembrane region" description="Helical" evidence="8">
    <location>
        <begin position="12"/>
        <end position="32"/>
    </location>
</feature>
<dbReference type="InterPro" id="IPR000715">
    <property type="entry name" value="Glycosyl_transferase_4"/>
</dbReference>
<feature type="binding site" evidence="7">
    <location>
        <position position="148"/>
    </location>
    <ligand>
        <name>Mg(2+)</name>
        <dbReference type="ChEBI" id="CHEBI:18420"/>
    </ligand>
</feature>
<keyword evidence="2" id="KW-1003">Cell membrane</keyword>
<dbReference type="GO" id="GO:0016780">
    <property type="term" value="F:phosphotransferase activity, for other substituted phosphate groups"/>
    <property type="evidence" value="ECO:0007669"/>
    <property type="project" value="InterPro"/>
</dbReference>